<feature type="domain" description="RNase H type-1" evidence="9">
    <location>
        <begin position="422"/>
        <end position="714"/>
    </location>
</feature>
<accession>A0A0F7UXD8</accession>
<dbReference type="EC" id="3.1.26.4" evidence="3"/>
<dbReference type="GO" id="GO:0043137">
    <property type="term" value="P:DNA replication, removal of RNA primer"/>
    <property type="evidence" value="ECO:0007669"/>
    <property type="project" value="TreeGrafter"/>
</dbReference>
<feature type="region of interest" description="Disordered" evidence="8">
    <location>
        <begin position="268"/>
        <end position="412"/>
    </location>
</feature>
<dbReference type="InterPro" id="IPR036397">
    <property type="entry name" value="RNaseH_sf"/>
</dbReference>
<dbReference type="GO" id="GO:0046872">
    <property type="term" value="F:metal ion binding"/>
    <property type="evidence" value="ECO:0007669"/>
    <property type="project" value="UniProtKB-KW"/>
</dbReference>
<keyword evidence="5" id="KW-0479">Metal-binding</keyword>
<feature type="compositionally biased region" description="Low complexity" evidence="8">
    <location>
        <begin position="378"/>
        <end position="387"/>
    </location>
</feature>
<dbReference type="CDD" id="cd09280">
    <property type="entry name" value="RNase_HI_eukaryote_like"/>
    <property type="match status" value="1"/>
</dbReference>
<keyword evidence="6" id="KW-0255">Endonuclease</keyword>
<keyword evidence="7" id="KW-0378">Hydrolase</keyword>
<feature type="region of interest" description="Disordered" evidence="8">
    <location>
        <begin position="495"/>
        <end position="581"/>
    </location>
</feature>
<evidence type="ECO:0000256" key="6">
    <source>
        <dbReference type="ARBA" id="ARBA00022759"/>
    </source>
</evidence>
<feature type="region of interest" description="Disordered" evidence="8">
    <location>
        <begin position="1"/>
        <end position="20"/>
    </location>
</feature>
<feature type="region of interest" description="Disordered" evidence="8">
    <location>
        <begin position="54"/>
        <end position="152"/>
    </location>
</feature>
<feature type="compositionally biased region" description="Basic and acidic residues" evidence="8">
    <location>
        <begin position="203"/>
        <end position="220"/>
    </location>
</feature>
<dbReference type="SUPFAM" id="SSF53098">
    <property type="entry name" value="Ribonuclease H-like"/>
    <property type="match status" value="2"/>
</dbReference>
<feature type="compositionally biased region" description="Low complexity" evidence="8">
    <location>
        <begin position="110"/>
        <end position="146"/>
    </location>
</feature>
<organism evidence="10">
    <name type="scientific">Toxoplasma gondii (strain ATCC 50861 / VEG)</name>
    <dbReference type="NCBI Taxonomy" id="432359"/>
    <lineage>
        <taxon>Eukaryota</taxon>
        <taxon>Sar</taxon>
        <taxon>Alveolata</taxon>
        <taxon>Apicomplexa</taxon>
        <taxon>Conoidasida</taxon>
        <taxon>Coccidia</taxon>
        <taxon>Eucoccidiorida</taxon>
        <taxon>Eimeriorina</taxon>
        <taxon>Sarcocystidae</taxon>
        <taxon>Toxoplasma</taxon>
    </lineage>
</organism>
<dbReference type="Pfam" id="PF00075">
    <property type="entry name" value="RNase_H"/>
    <property type="match status" value="2"/>
</dbReference>
<feature type="compositionally biased region" description="Basic and acidic residues" evidence="8">
    <location>
        <begin position="288"/>
        <end position="299"/>
    </location>
</feature>
<feature type="compositionally biased region" description="Low complexity" evidence="8">
    <location>
        <begin position="337"/>
        <end position="361"/>
    </location>
</feature>
<comment type="catalytic activity">
    <reaction evidence="1">
        <text>Endonucleolytic cleavage to 5'-phosphomonoester.</text>
        <dbReference type="EC" id="3.1.26.4"/>
    </reaction>
</comment>
<evidence type="ECO:0000256" key="4">
    <source>
        <dbReference type="ARBA" id="ARBA00022722"/>
    </source>
</evidence>
<feature type="compositionally biased region" description="Basic and acidic residues" evidence="8">
    <location>
        <begin position="186"/>
        <end position="195"/>
    </location>
</feature>
<dbReference type="EMBL" id="LN714494">
    <property type="protein sequence ID" value="CEL72718.1"/>
    <property type="molecule type" value="Genomic_DNA"/>
</dbReference>
<comment type="similarity">
    <text evidence="2">Belongs to the RNase H family.</text>
</comment>
<dbReference type="GO" id="GO:0003676">
    <property type="term" value="F:nucleic acid binding"/>
    <property type="evidence" value="ECO:0007669"/>
    <property type="project" value="InterPro"/>
</dbReference>
<dbReference type="Gene3D" id="3.30.420.10">
    <property type="entry name" value="Ribonuclease H-like superfamily/Ribonuclease H"/>
    <property type="match status" value="2"/>
</dbReference>
<dbReference type="InterPro" id="IPR002156">
    <property type="entry name" value="RNaseH_domain"/>
</dbReference>
<dbReference type="PROSITE" id="PS50879">
    <property type="entry name" value="RNASE_H_1"/>
    <property type="match status" value="1"/>
</dbReference>
<evidence type="ECO:0000256" key="7">
    <source>
        <dbReference type="ARBA" id="ARBA00022801"/>
    </source>
</evidence>
<protein>
    <recommendedName>
        <fullName evidence="3">ribonuclease H</fullName>
        <ecNumber evidence="3">3.1.26.4</ecNumber>
    </recommendedName>
</protein>
<feature type="compositionally biased region" description="Basic and acidic residues" evidence="8">
    <location>
        <begin position="392"/>
        <end position="402"/>
    </location>
</feature>
<feature type="region of interest" description="Disordered" evidence="8">
    <location>
        <begin position="655"/>
        <end position="678"/>
    </location>
</feature>
<proteinExistence type="inferred from homology"/>
<evidence type="ECO:0000259" key="9">
    <source>
        <dbReference type="PROSITE" id="PS50879"/>
    </source>
</evidence>
<feature type="compositionally biased region" description="Basic and acidic residues" evidence="8">
    <location>
        <begin position="1"/>
        <end position="13"/>
    </location>
</feature>
<dbReference type="InterPro" id="IPR050092">
    <property type="entry name" value="RNase_H"/>
</dbReference>
<feature type="compositionally biased region" description="Basic and acidic residues" evidence="8">
    <location>
        <begin position="657"/>
        <end position="671"/>
    </location>
</feature>
<dbReference type="PANTHER" id="PTHR10642:SF26">
    <property type="entry name" value="RIBONUCLEASE H1"/>
    <property type="match status" value="1"/>
</dbReference>
<dbReference type="AlphaFoldDB" id="A0A0F7UXD8"/>
<evidence type="ECO:0000256" key="2">
    <source>
        <dbReference type="ARBA" id="ARBA00005300"/>
    </source>
</evidence>
<gene>
    <name evidence="10" type="ORF">BN1205_087080</name>
</gene>
<reference evidence="10" key="1">
    <citation type="journal article" date="2015" name="PLoS ONE">
        <title>Comprehensive Evaluation of Toxoplasma gondii VEG and Neospora caninum LIV Genomes with Tachyzoite Stage Transcriptome and Proteome Defines Novel Transcript Features.</title>
        <authorList>
            <person name="Ramaprasad A."/>
            <person name="Mourier T."/>
            <person name="Naeem R."/>
            <person name="Malas T.B."/>
            <person name="Moussa E."/>
            <person name="Panigrahi A."/>
            <person name="Vermont S.J."/>
            <person name="Otto T.D."/>
            <person name="Wastling J."/>
            <person name="Pain A."/>
        </authorList>
    </citation>
    <scope>NUCLEOTIDE SEQUENCE</scope>
    <source>
        <strain evidence="10">VEG</strain>
    </source>
</reference>
<keyword evidence="4" id="KW-0540">Nuclease</keyword>
<evidence type="ECO:0000313" key="10">
    <source>
        <dbReference type="EMBL" id="CEL72718.1"/>
    </source>
</evidence>
<dbReference type="InterPro" id="IPR012337">
    <property type="entry name" value="RNaseH-like_sf"/>
</dbReference>
<evidence type="ECO:0000256" key="5">
    <source>
        <dbReference type="ARBA" id="ARBA00022723"/>
    </source>
</evidence>
<evidence type="ECO:0000256" key="1">
    <source>
        <dbReference type="ARBA" id="ARBA00000077"/>
    </source>
</evidence>
<name>A0A0F7UXD8_TOXGV</name>
<dbReference type="GO" id="GO:0004523">
    <property type="term" value="F:RNA-DNA hybrid ribonuclease activity"/>
    <property type="evidence" value="ECO:0007669"/>
    <property type="project" value="UniProtKB-EC"/>
</dbReference>
<feature type="region of interest" description="Disordered" evidence="8">
    <location>
        <begin position="186"/>
        <end position="245"/>
    </location>
</feature>
<evidence type="ECO:0000256" key="3">
    <source>
        <dbReference type="ARBA" id="ARBA00012180"/>
    </source>
</evidence>
<dbReference type="PANTHER" id="PTHR10642">
    <property type="entry name" value="RIBONUCLEASE H1"/>
    <property type="match status" value="1"/>
</dbReference>
<evidence type="ECO:0000256" key="8">
    <source>
        <dbReference type="SAM" id="MobiDB-lite"/>
    </source>
</evidence>
<sequence length="725" mass="78004">MRERGEGDVRKEAGSSPVSTCFFGIRSGPTRVITTSREDAQKLFSLFLKGAQAEGNEDLSNRTRGNFQADHDENAKRARRTAVQFKSETARHFPQEGQNLLNEDGRTPLSPRASSEPSWSSICSASSHPSSAAPRGSSASSRTPSPVFLSSSISDSRVENAKHGEARLSENSIDLCLSFPDTDERGVKRTRRESEAAAGAEAGDTRRGKAAPVEEERSAEAETCLGGKRVLSHSTEEEKTETEPCVACGDSSWEIVRKATLREALSWVEASFSSETEVDGGDKRRRRNEREERRARTTRESYACLSEEGGKAGSSRGESGDTLLSKAEAVNSRNEVSAAPGASPSSSETGEGVGRLPSGSLSRRRRKTRGSEDLLETSSSPSDGPSSAGVRVETKETPRHEGGSSFWKTEDAASAPARMRDDARILYIYTDGACRSNGRGKEAKAGVGVFFGDGDPRNVSRRLMGQPQTNQRAELQAILDALVLLKAWEEAGRGFWGPASDGSRETMSTEAAELPPCRPSPLASDSPQTLAASEDRDTPAMGLSKTQTFLPATRGTGRGSLHATSACEGDRGGSSSRPGLGGTGGLFFSENDPLEMRICSDSVYAVRCVTEWVTAWKANGWRTSAGTEVRNRDLIAKIHELLQSRKLGDARFSSETPELKIERERDSGMSRKEHKAPIQGGWGGRGTIEFVLIKGHSGNYGNEKADQLACLGATLPSEGEEEIRG</sequence>